<evidence type="ECO:0000256" key="1">
    <source>
        <dbReference type="SAM" id="MobiDB-lite"/>
    </source>
</evidence>
<dbReference type="EMBL" id="JAXOFX010000012">
    <property type="protein sequence ID" value="MDZ5473331.1"/>
    <property type="molecule type" value="Genomic_DNA"/>
</dbReference>
<keyword evidence="3" id="KW-1185">Reference proteome</keyword>
<reference evidence="2 3" key="1">
    <citation type="submission" date="2023-11" db="EMBL/GenBank/DDBJ databases">
        <title>Bacillus jintuensis, isolated from a mudflat on the Beibu Gulf coast.</title>
        <authorList>
            <person name="Li M."/>
        </authorList>
    </citation>
    <scope>NUCLEOTIDE SEQUENCE [LARGE SCALE GENOMIC DNA]</scope>
    <source>
        <strain evidence="2 3">31A1R</strain>
    </source>
</reference>
<evidence type="ECO:0008006" key="4">
    <source>
        <dbReference type="Google" id="ProtNLM"/>
    </source>
</evidence>
<proteinExistence type="predicted"/>
<comment type="caution">
    <text evidence="2">The sequence shown here is derived from an EMBL/GenBank/DDBJ whole genome shotgun (WGS) entry which is preliminary data.</text>
</comment>
<dbReference type="RefSeq" id="WP_322447623.1">
    <property type="nucleotide sequence ID" value="NZ_JAXOFX010000012.1"/>
</dbReference>
<protein>
    <recommendedName>
        <fullName evidence="4">DUF5667 domain-containing protein</fullName>
    </recommendedName>
</protein>
<feature type="region of interest" description="Disordered" evidence="1">
    <location>
        <begin position="154"/>
        <end position="229"/>
    </location>
</feature>
<gene>
    <name evidence="2" type="ORF">SM124_16555</name>
</gene>
<feature type="compositionally biased region" description="Basic and acidic residues" evidence="1">
    <location>
        <begin position="154"/>
        <end position="218"/>
    </location>
</feature>
<feature type="compositionally biased region" description="Acidic residues" evidence="1">
    <location>
        <begin position="219"/>
        <end position="229"/>
    </location>
</feature>
<dbReference type="Proteomes" id="UP001290455">
    <property type="component" value="Unassembled WGS sequence"/>
</dbReference>
<sequence>MRLSRVNKYRKKRRKKNYSIISKIKRQSKNPMKKLIISSTLIGTALCSTSVAYAQIGISDHIRNWYIERLSEVEEFLTTSIKTDATNQKANLLRQVREQTELSVKELQEYAADKRASISTNIERKAQETATIIDSQNQEDMQKAKENIDEQVNKEMEDAAKDQAENQKENPPEEDKKQEEQESGKETEQSEPTGDSKVETEPSESTKDSKKEESPKEDTTEENSSDNNE</sequence>
<accession>A0ABU5J1Q5</accession>
<evidence type="ECO:0000313" key="3">
    <source>
        <dbReference type="Proteomes" id="UP001290455"/>
    </source>
</evidence>
<name>A0ABU5J1Q5_9BACI</name>
<organism evidence="2 3">
    <name type="scientific">Robertmurraya mangrovi</name>
    <dbReference type="NCBI Taxonomy" id="3098077"/>
    <lineage>
        <taxon>Bacteria</taxon>
        <taxon>Bacillati</taxon>
        <taxon>Bacillota</taxon>
        <taxon>Bacilli</taxon>
        <taxon>Bacillales</taxon>
        <taxon>Bacillaceae</taxon>
        <taxon>Robertmurraya</taxon>
    </lineage>
</organism>
<evidence type="ECO:0000313" key="2">
    <source>
        <dbReference type="EMBL" id="MDZ5473331.1"/>
    </source>
</evidence>